<dbReference type="Pfam" id="PF00866">
    <property type="entry name" value="Ring_hydroxyl_B"/>
    <property type="match status" value="1"/>
</dbReference>
<accession>A0ABS5C5A3</accession>
<dbReference type="SUPFAM" id="SSF54427">
    <property type="entry name" value="NTF2-like"/>
    <property type="match status" value="1"/>
</dbReference>
<proteinExistence type="inferred from homology"/>
<name>A0ABS5C5A3_9BACL</name>
<keyword evidence="4" id="KW-1185">Reference proteome</keyword>
<evidence type="ECO:0000256" key="1">
    <source>
        <dbReference type="ARBA" id="ARBA00009570"/>
    </source>
</evidence>
<gene>
    <name evidence="3" type="ORF">I8J30_00510</name>
</gene>
<dbReference type="PANTHER" id="PTHR41534">
    <property type="entry name" value="BLR3401 PROTEIN"/>
    <property type="match status" value="1"/>
</dbReference>
<dbReference type="Gene3D" id="3.10.450.50">
    <property type="match status" value="1"/>
</dbReference>
<comment type="similarity">
    <text evidence="1">Belongs to the bacterial ring-hydroxylating dioxygenase beta subunit family.</text>
</comment>
<sequence>MIVERGTEQLLQEGQHFLIHEAELLDNGKYAEWMALLTSDIRYQIPIRLTRERHAPSPFSDQAFHMNENLASIQMRVERTFSDYNWAEDPPSRTRHFLTNFRMAEVRESSEGAVEMVVVSNLLLFRSRFDSPAYDLVSGEREDTIRGSGSAGGWKLAKRFVRLDHTTMGISSLGIFL</sequence>
<protein>
    <submittedName>
        <fullName evidence="3">Aromatic-ring-hydroxylating dioxygenase subunit beta</fullName>
    </submittedName>
</protein>
<evidence type="ECO:0000256" key="2">
    <source>
        <dbReference type="ARBA" id="ARBA00023002"/>
    </source>
</evidence>
<dbReference type="RefSeq" id="WP_210654476.1">
    <property type="nucleotide sequence ID" value="NZ_JAGKSP010000001.1"/>
</dbReference>
<keyword evidence="3" id="KW-0223">Dioxygenase</keyword>
<dbReference type="GO" id="GO:0051213">
    <property type="term" value="F:dioxygenase activity"/>
    <property type="evidence" value="ECO:0007669"/>
    <property type="project" value="UniProtKB-KW"/>
</dbReference>
<evidence type="ECO:0000313" key="3">
    <source>
        <dbReference type="EMBL" id="MBP3961181.1"/>
    </source>
</evidence>
<comment type="caution">
    <text evidence="3">The sequence shown here is derived from an EMBL/GenBank/DDBJ whole genome shotgun (WGS) entry which is preliminary data.</text>
</comment>
<dbReference type="CDD" id="cd00667">
    <property type="entry name" value="ring_hydroxylating_dioxygenases_beta"/>
    <property type="match status" value="1"/>
</dbReference>
<reference evidence="3 4" key="1">
    <citation type="submission" date="2021-04" db="EMBL/GenBank/DDBJ databases">
        <title>Paenibacillus sp. DLE-14 whole genome sequence.</title>
        <authorList>
            <person name="Ham Y.J."/>
        </authorList>
    </citation>
    <scope>NUCLEOTIDE SEQUENCE [LARGE SCALE GENOMIC DNA]</scope>
    <source>
        <strain evidence="3 4">DLE-14</strain>
    </source>
</reference>
<dbReference type="InterPro" id="IPR000391">
    <property type="entry name" value="Rng_hydr_dOase-bsu"/>
</dbReference>
<dbReference type="Proteomes" id="UP000673394">
    <property type="component" value="Unassembled WGS sequence"/>
</dbReference>
<dbReference type="PANTHER" id="PTHR41534:SF2">
    <property type="entry name" value="3-PHENYLPROPIONATE_CINNAMIC ACID DIOXYGENASE SUBUNIT BETA"/>
    <property type="match status" value="1"/>
</dbReference>
<keyword evidence="2" id="KW-0560">Oxidoreductase</keyword>
<dbReference type="EMBL" id="JAGKSP010000001">
    <property type="protein sequence ID" value="MBP3961181.1"/>
    <property type="molecule type" value="Genomic_DNA"/>
</dbReference>
<dbReference type="InterPro" id="IPR032710">
    <property type="entry name" value="NTF2-like_dom_sf"/>
</dbReference>
<organism evidence="3 4">
    <name type="scientific">Paenibacillus lignilyticus</name>
    <dbReference type="NCBI Taxonomy" id="1172615"/>
    <lineage>
        <taxon>Bacteria</taxon>
        <taxon>Bacillati</taxon>
        <taxon>Bacillota</taxon>
        <taxon>Bacilli</taxon>
        <taxon>Bacillales</taxon>
        <taxon>Paenibacillaceae</taxon>
        <taxon>Paenibacillus</taxon>
    </lineage>
</organism>
<evidence type="ECO:0000313" key="4">
    <source>
        <dbReference type="Proteomes" id="UP000673394"/>
    </source>
</evidence>